<dbReference type="InterPro" id="IPR004491">
    <property type="entry name" value="HslU"/>
</dbReference>
<dbReference type="PANTHER" id="PTHR48102">
    <property type="entry name" value="ATP-DEPENDENT CLP PROTEASE ATP-BINDING SUBUNIT CLPX-LIKE, MITOCHONDRIAL-RELATED"/>
    <property type="match status" value="1"/>
</dbReference>
<dbReference type="GO" id="GO:0016887">
    <property type="term" value="F:ATP hydrolysis activity"/>
    <property type="evidence" value="ECO:0007669"/>
    <property type="project" value="InterPro"/>
</dbReference>
<sequence length="536" mass="59375">MHSPRRPQRRLARLHQAASGPTAAASARHGHLHMLMHVATRRTALRLAPSARLASLQTGSTTGALHARCCSSQSESAPVRPVHIDVDASSESDKTKDEPAADKGMLPREIMGHLDSYIVGQADAKRAVAVALRNRWRRQQVPPGLREEIMPKNILMIGPTGVGKTEIARRLAKLANAPFVKVEATKFTEVGFVGKDVDQIIRDLVEVGMSTAKAKAMEKIKEAVSAKVEERILDCLVGASNIAHNREAFRKLLRSGHLNDRLIEVEVPEKKANPPQMDPSGGNSFPMNEIILRFDKMHGKQKMEKREMPLKDAVPILTELESEKLVSEEEIKRQAISSVEQEGIVFIDEIDKICSRGEYRGSADASSEGVQRDLLPLLEGSQVSTKHGNINTDHILFIASGAFHYCKPSDLLAELQGRLPIRVELKALTEEDMYTILTEPENNLIKQQDALMFTEGVHLEITDAAKRRMASLATQINRDVENIGARRLHTIIERLMEDLSFTACDRAGERVVLDAEEVQQAVGELAKKSDLSRFIL</sequence>
<dbReference type="InterPro" id="IPR050052">
    <property type="entry name" value="ATP-dep_Clp_protease_ClpX"/>
</dbReference>
<dbReference type="PANTHER" id="PTHR48102:SF3">
    <property type="entry name" value="ATP-DEPENDENT PROTEASE ATPASE SUBUNIT HSLU"/>
    <property type="match status" value="1"/>
</dbReference>
<organism evidence="10">
    <name type="scientific">Coccolithus braarudii</name>
    <dbReference type="NCBI Taxonomy" id="221442"/>
    <lineage>
        <taxon>Eukaryota</taxon>
        <taxon>Haptista</taxon>
        <taxon>Haptophyta</taxon>
        <taxon>Prymnesiophyceae</taxon>
        <taxon>Coccolithales</taxon>
        <taxon>Coccolithaceae</taxon>
        <taxon>Coccolithus</taxon>
    </lineage>
</organism>
<name>A0A7S0PUA8_9EUKA</name>
<feature type="domain" description="AAA+ ATPase" evidence="8">
    <location>
        <begin position="150"/>
        <end position="429"/>
    </location>
</feature>
<dbReference type="SMART" id="SM00382">
    <property type="entry name" value="AAA"/>
    <property type="match status" value="1"/>
</dbReference>
<evidence type="ECO:0000259" key="9">
    <source>
        <dbReference type="SMART" id="SM01086"/>
    </source>
</evidence>
<dbReference type="GO" id="GO:0005524">
    <property type="term" value="F:ATP binding"/>
    <property type="evidence" value="ECO:0007669"/>
    <property type="project" value="UniProtKB-KW"/>
</dbReference>
<dbReference type="Gene3D" id="1.10.8.60">
    <property type="match status" value="1"/>
</dbReference>
<dbReference type="AlphaFoldDB" id="A0A7S0PUA8"/>
<dbReference type="Gene3D" id="3.40.50.300">
    <property type="entry name" value="P-loop containing nucleotide triphosphate hydrolases"/>
    <property type="match status" value="2"/>
</dbReference>
<evidence type="ECO:0000256" key="7">
    <source>
        <dbReference type="SAM" id="MobiDB-lite"/>
    </source>
</evidence>
<dbReference type="NCBIfam" id="NF003544">
    <property type="entry name" value="PRK05201.1"/>
    <property type="match status" value="1"/>
</dbReference>
<evidence type="ECO:0000259" key="8">
    <source>
        <dbReference type="SMART" id="SM00382"/>
    </source>
</evidence>
<accession>A0A7S0PUA8</accession>
<dbReference type="FunFam" id="3.40.50.300:FF:000213">
    <property type="entry name" value="ATP-dependent protease ATPase subunit HslU"/>
    <property type="match status" value="1"/>
</dbReference>
<feature type="compositionally biased region" description="Basic residues" evidence="7">
    <location>
        <begin position="1"/>
        <end position="13"/>
    </location>
</feature>
<feature type="region of interest" description="Disordered" evidence="7">
    <location>
        <begin position="72"/>
        <end position="102"/>
    </location>
</feature>
<feature type="region of interest" description="Disordered" evidence="7">
    <location>
        <begin position="1"/>
        <end position="24"/>
    </location>
</feature>
<keyword evidence="6" id="KW-0143">Chaperone</keyword>
<dbReference type="InterPro" id="IPR019489">
    <property type="entry name" value="Clp_ATPase_C"/>
</dbReference>
<evidence type="ECO:0000256" key="3">
    <source>
        <dbReference type="ARBA" id="ARBA00022490"/>
    </source>
</evidence>
<protein>
    <recommendedName>
        <fullName evidence="11">AAA+ ATPase domain-containing protein</fullName>
    </recommendedName>
</protein>
<reference evidence="10" key="1">
    <citation type="submission" date="2021-01" db="EMBL/GenBank/DDBJ databases">
        <authorList>
            <person name="Corre E."/>
            <person name="Pelletier E."/>
            <person name="Niang G."/>
            <person name="Scheremetjew M."/>
            <person name="Finn R."/>
            <person name="Kale V."/>
            <person name="Holt S."/>
            <person name="Cochrane G."/>
            <person name="Meng A."/>
            <person name="Brown T."/>
            <person name="Cohen L."/>
        </authorList>
    </citation>
    <scope>NUCLEOTIDE SEQUENCE</scope>
    <source>
        <strain evidence="10">PLY182g</strain>
    </source>
</reference>
<keyword evidence="3" id="KW-0963">Cytoplasm</keyword>
<dbReference type="InterPro" id="IPR003593">
    <property type="entry name" value="AAA+_ATPase"/>
</dbReference>
<dbReference type="Pfam" id="PF07724">
    <property type="entry name" value="AAA_2"/>
    <property type="match status" value="1"/>
</dbReference>
<evidence type="ECO:0000256" key="2">
    <source>
        <dbReference type="ARBA" id="ARBA00009771"/>
    </source>
</evidence>
<dbReference type="GO" id="GO:0008233">
    <property type="term" value="F:peptidase activity"/>
    <property type="evidence" value="ECO:0007669"/>
    <property type="project" value="InterPro"/>
</dbReference>
<dbReference type="CDD" id="cd19498">
    <property type="entry name" value="RecA-like_HslU"/>
    <property type="match status" value="1"/>
</dbReference>
<dbReference type="NCBIfam" id="TIGR00390">
    <property type="entry name" value="hslU"/>
    <property type="match status" value="1"/>
</dbReference>
<dbReference type="InterPro" id="IPR003959">
    <property type="entry name" value="ATPase_AAA_core"/>
</dbReference>
<dbReference type="SUPFAM" id="SSF52540">
    <property type="entry name" value="P-loop containing nucleoside triphosphate hydrolases"/>
    <property type="match status" value="1"/>
</dbReference>
<feature type="compositionally biased region" description="Basic and acidic residues" evidence="7">
    <location>
        <begin position="82"/>
        <end position="101"/>
    </location>
</feature>
<evidence type="ECO:0000313" key="10">
    <source>
        <dbReference type="EMBL" id="CAD8596673.1"/>
    </source>
</evidence>
<dbReference type="SMART" id="SM01086">
    <property type="entry name" value="ClpB_D2-small"/>
    <property type="match status" value="1"/>
</dbReference>
<keyword evidence="5" id="KW-0067">ATP-binding</keyword>
<dbReference type="Pfam" id="PF00004">
    <property type="entry name" value="AAA"/>
    <property type="match status" value="1"/>
</dbReference>
<dbReference type="GO" id="GO:0051603">
    <property type="term" value="P:proteolysis involved in protein catabolic process"/>
    <property type="evidence" value="ECO:0007669"/>
    <property type="project" value="TreeGrafter"/>
</dbReference>
<evidence type="ECO:0000256" key="4">
    <source>
        <dbReference type="ARBA" id="ARBA00022741"/>
    </source>
</evidence>
<feature type="domain" description="Clp ATPase C-terminal" evidence="9">
    <location>
        <begin position="428"/>
        <end position="522"/>
    </location>
</feature>
<evidence type="ECO:0000256" key="6">
    <source>
        <dbReference type="ARBA" id="ARBA00023186"/>
    </source>
</evidence>
<proteinExistence type="inferred from homology"/>
<evidence type="ECO:0000256" key="5">
    <source>
        <dbReference type="ARBA" id="ARBA00022840"/>
    </source>
</evidence>
<gene>
    <name evidence="10" type="ORF">CPEL01642_LOCUS2</name>
</gene>
<dbReference type="GO" id="GO:0009376">
    <property type="term" value="C:HslUV protease complex"/>
    <property type="evidence" value="ECO:0007669"/>
    <property type="project" value="InterPro"/>
</dbReference>
<comment type="subcellular location">
    <subcellularLocation>
        <location evidence="1">Cytoplasm</location>
    </subcellularLocation>
</comment>
<evidence type="ECO:0000256" key="1">
    <source>
        <dbReference type="ARBA" id="ARBA00004496"/>
    </source>
</evidence>
<keyword evidence="4" id="KW-0547">Nucleotide-binding</keyword>
<comment type="similarity">
    <text evidence="2">Belongs to the ClpX chaperone family. HslU subfamily.</text>
</comment>
<dbReference type="InterPro" id="IPR027417">
    <property type="entry name" value="P-loop_NTPase"/>
</dbReference>
<evidence type="ECO:0008006" key="11">
    <source>
        <dbReference type="Google" id="ProtNLM"/>
    </source>
</evidence>
<dbReference type="FunFam" id="3.40.50.300:FF:000220">
    <property type="entry name" value="ATP-dependent protease ATPase subunit HslU"/>
    <property type="match status" value="1"/>
</dbReference>
<dbReference type="EMBL" id="HBEY01000004">
    <property type="protein sequence ID" value="CAD8596673.1"/>
    <property type="molecule type" value="Transcribed_RNA"/>
</dbReference>